<dbReference type="Proteomes" id="UP000748308">
    <property type="component" value="Unassembled WGS sequence"/>
</dbReference>
<dbReference type="PROSITE" id="PS51371">
    <property type="entry name" value="CBS"/>
    <property type="match status" value="1"/>
</dbReference>
<gene>
    <name evidence="12" type="ORF">FJY75_03635</name>
</gene>
<dbReference type="GO" id="GO:0050660">
    <property type="term" value="F:flavin adenine dinucleotide binding"/>
    <property type="evidence" value="ECO:0007669"/>
    <property type="project" value="InterPro"/>
</dbReference>
<evidence type="ECO:0000259" key="11">
    <source>
        <dbReference type="PROSITE" id="PS51846"/>
    </source>
</evidence>
<evidence type="ECO:0000256" key="8">
    <source>
        <dbReference type="PROSITE-ProRule" id="PRU01193"/>
    </source>
</evidence>
<name>A0A937X9F4_UNCEI</name>
<keyword evidence="2 8" id="KW-0812">Transmembrane</keyword>
<dbReference type="AlphaFoldDB" id="A0A937X9F4"/>
<evidence type="ECO:0000256" key="1">
    <source>
        <dbReference type="ARBA" id="ARBA00004141"/>
    </source>
</evidence>
<reference evidence="12" key="1">
    <citation type="submission" date="2019-03" db="EMBL/GenBank/DDBJ databases">
        <title>Lake Tanganyika Metagenome-Assembled Genomes (MAGs).</title>
        <authorList>
            <person name="Tran P."/>
        </authorList>
    </citation>
    <scope>NUCLEOTIDE SEQUENCE</scope>
    <source>
        <strain evidence="12">M_DeepCast_400m_m2_100</strain>
    </source>
</reference>
<evidence type="ECO:0000256" key="7">
    <source>
        <dbReference type="PROSITE-ProRule" id="PRU00703"/>
    </source>
</evidence>
<evidence type="ECO:0000259" key="10">
    <source>
        <dbReference type="PROSITE" id="PS51371"/>
    </source>
</evidence>
<evidence type="ECO:0000313" key="12">
    <source>
        <dbReference type="EMBL" id="MBM3316924.1"/>
    </source>
</evidence>
<dbReference type="InterPro" id="IPR005170">
    <property type="entry name" value="Transptr-assoc_dom"/>
</dbReference>
<dbReference type="InterPro" id="IPR044751">
    <property type="entry name" value="Ion_transp-like_CBS"/>
</dbReference>
<keyword evidence="5 7" id="KW-0129">CBS domain</keyword>
<comment type="subcellular location">
    <subcellularLocation>
        <location evidence="1">Membrane</location>
        <topology evidence="1">Multi-pass membrane protein</topology>
    </subcellularLocation>
</comment>
<feature type="transmembrane region" description="Helical" evidence="9">
    <location>
        <begin position="91"/>
        <end position="109"/>
    </location>
</feature>
<evidence type="ECO:0000256" key="2">
    <source>
        <dbReference type="ARBA" id="ARBA00022692"/>
    </source>
</evidence>
<dbReference type="EMBL" id="VGIY01000057">
    <property type="protein sequence ID" value="MBM3316924.1"/>
    <property type="molecule type" value="Genomic_DNA"/>
</dbReference>
<dbReference type="SUPFAM" id="SSF56176">
    <property type="entry name" value="FAD-binding/transporter-associated domain-like"/>
    <property type="match status" value="1"/>
</dbReference>
<feature type="domain" description="CNNM transmembrane" evidence="11">
    <location>
        <begin position="1"/>
        <end position="191"/>
    </location>
</feature>
<keyword evidence="4 8" id="KW-1133">Transmembrane helix</keyword>
<dbReference type="PROSITE" id="PS51846">
    <property type="entry name" value="CNNM"/>
    <property type="match status" value="1"/>
</dbReference>
<dbReference type="PANTHER" id="PTHR22777">
    <property type="entry name" value="HEMOLYSIN-RELATED"/>
    <property type="match status" value="1"/>
</dbReference>
<dbReference type="InterPro" id="IPR000644">
    <property type="entry name" value="CBS_dom"/>
</dbReference>
<evidence type="ECO:0000256" key="9">
    <source>
        <dbReference type="SAM" id="Phobius"/>
    </source>
</evidence>
<dbReference type="InterPro" id="IPR002550">
    <property type="entry name" value="CNNM"/>
</dbReference>
<dbReference type="InterPro" id="IPR036318">
    <property type="entry name" value="FAD-bd_PCMH-like_sf"/>
</dbReference>
<feature type="domain" description="CBS" evidence="10">
    <location>
        <begin position="270"/>
        <end position="327"/>
    </location>
</feature>
<dbReference type="SUPFAM" id="SSF54631">
    <property type="entry name" value="CBS-domain pair"/>
    <property type="match status" value="1"/>
</dbReference>
<dbReference type="CDD" id="cd04590">
    <property type="entry name" value="CBS_pair_CorC_HlyC_assoc"/>
    <property type="match status" value="1"/>
</dbReference>
<evidence type="ECO:0000313" key="13">
    <source>
        <dbReference type="Proteomes" id="UP000748308"/>
    </source>
</evidence>
<evidence type="ECO:0000256" key="4">
    <source>
        <dbReference type="ARBA" id="ARBA00022989"/>
    </source>
</evidence>
<dbReference type="InterPro" id="IPR016169">
    <property type="entry name" value="FAD-bd_PCMH_sub2"/>
</dbReference>
<accession>A0A937X9F4</accession>
<evidence type="ECO:0000256" key="3">
    <source>
        <dbReference type="ARBA" id="ARBA00022737"/>
    </source>
</evidence>
<keyword evidence="3" id="KW-0677">Repeat</keyword>
<dbReference type="GO" id="GO:0005886">
    <property type="term" value="C:plasma membrane"/>
    <property type="evidence" value="ECO:0007669"/>
    <property type="project" value="TreeGrafter"/>
</dbReference>
<organism evidence="12 13">
    <name type="scientific">Eiseniibacteriota bacterium</name>
    <dbReference type="NCBI Taxonomy" id="2212470"/>
    <lineage>
        <taxon>Bacteria</taxon>
        <taxon>Candidatus Eiseniibacteriota</taxon>
    </lineage>
</organism>
<evidence type="ECO:0000256" key="6">
    <source>
        <dbReference type="ARBA" id="ARBA00023136"/>
    </source>
</evidence>
<proteinExistence type="predicted"/>
<dbReference type="InterPro" id="IPR046342">
    <property type="entry name" value="CBS_dom_sf"/>
</dbReference>
<dbReference type="Gene3D" id="3.30.465.10">
    <property type="match status" value="1"/>
</dbReference>
<dbReference type="Gene3D" id="3.10.580.10">
    <property type="entry name" value="CBS-domain"/>
    <property type="match status" value="1"/>
</dbReference>
<evidence type="ECO:0000256" key="5">
    <source>
        <dbReference type="ARBA" id="ARBA00023122"/>
    </source>
</evidence>
<keyword evidence="6 8" id="KW-0472">Membrane</keyword>
<dbReference type="Pfam" id="PF03471">
    <property type="entry name" value="CorC_HlyC"/>
    <property type="match status" value="1"/>
</dbReference>
<sequence>MEPLLLACMLGLLLCSAFFSATEAALFSLTRLQIHQLRERRDRASRRLLKLLERPERTLAVLLVGNNLTSIALSAFATAGFLMLLQDRGRALAWATLTVTAAVLIFGEITPKTLAMGAPAAVARLHAGGFGLAEKLLGPLRTLLYGLAGWLLRALKLPREAPGPGGLLTQAELRALLRETDEEGGAITSSEARLVQNILEFPGRTAEEVMTPRIDLVDLAVDAPEEAIVAEMRASRHSRYPVHTGDTDNVVGFVQAKEYLLDPGRGLRACLRPAAFFPKTARVDRIFQEMQRTRTGLAMIVNEHGEVVGLVTREDVVEEIVGDIYDEFDLEATPIRRKGEGLFVVPGRIALAELNGHLDLSLPEESAVTLSGFLCGIHGRIPRPGMVIAWEGFRFHILEVARHRVQSALLELPDRAGDGEEA</sequence>
<dbReference type="PANTHER" id="PTHR22777:SF17">
    <property type="entry name" value="UPF0053 PROTEIN SLL0260"/>
    <property type="match status" value="1"/>
</dbReference>
<feature type="transmembrane region" description="Helical" evidence="9">
    <location>
        <begin position="59"/>
        <end position="84"/>
    </location>
</feature>
<protein>
    <submittedName>
        <fullName evidence="12">HlyC/CorC family transporter</fullName>
    </submittedName>
</protein>
<comment type="caution">
    <text evidence="12">The sequence shown here is derived from an EMBL/GenBank/DDBJ whole genome shotgun (WGS) entry which is preliminary data.</text>
</comment>
<dbReference type="Pfam" id="PF01595">
    <property type="entry name" value="CNNM"/>
    <property type="match status" value="1"/>
</dbReference>
<dbReference type="Pfam" id="PF00571">
    <property type="entry name" value="CBS"/>
    <property type="match status" value="1"/>
</dbReference>
<dbReference type="SMART" id="SM01091">
    <property type="entry name" value="CorC_HlyC"/>
    <property type="match status" value="1"/>
</dbReference>